<feature type="compositionally biased region" description="Polar residues" evidence="5">
    <location>
        <begin position="396"/>
        <end position="410"/>
    </location>
</feature>
<feature type="transmembrane region" description="Helical" evidence="6">
    <location>
        <begin position="159"/>
        <end position="178"/>
    </location>
</feature>
<evidence type="ECO:0000256" key="6">
    <source>
        <dbReference type="SAM" id="Phobius"/>
    </source>
</evidence>
<dbReference type="Pfam" id="PF13886">
    <property type="entry name" value="TM7S3_TM198"/>
    <property type="match status" value="1"/>
</dbReference>
<evidence type="ECO:0000256" key="3">
    <source>
        <dbReference type="ARBA" id="ARBA00022989"/>
    </source>
</evidence>
<dbReference type="EMBL" id="JAVRRL010000063">
    <property type="protein sequence ID" value="KAK5109502.1"/>
    <property type="molecule type" value="Genomic_DNA"/>
</dbReference>
<evidence type="ECO:0000256" key="5">
    <source>
        <dbReference type="SAM" id="MobiDB-lite"/>
    </source>
</evidence>
<feature type="compositionally biased region" description="Polar residues" evidence="5">
    <location>
        <begin position="490"/>
        <end position="504"/>
    </location>
</feature>
<evidence type="ECO:0000313" key="10">
    <source>
        <dbReference type="Proteomes" id="UP001310890"/>
    </source>
</evidence>
<name>A0AAN7YE46_9PEZI</name>
<keyword evidence="4 6" id="KW-0472">Membrane</keyword>
<feature type="transmembrane region" description="Helical" evidence="6">
    <location>
        <begin position="190"/>
        <end position="209"/>
    </location>
</feature>
<feature type="signal peptide" evidence="7">
    <location>
        <begin position="1"/>
        <end position="17"/>
    </location>
</feature>
<feature type="transmembrane region" description="Helical" evidence="6">
    <location>
        <begin position="243"/>
        <end position="260"/>
    </location>
</feature>
<evidence type="ECO:0000313" key="9">
    <source>
        <dbReference type="EMBL" id="KAK5109502.1"/>
    </source>
</evidence>
<feature type="compositionally biased region" description="Low complexity" evidence="5">
    <location>
        <begin position="32"/>
        <end position="54"/>
    </location>
</feature>
<feature type="compositionally biased region" description="Low complexity" evidence="5">
    <location>
        <begin position="824"/>
        <end position="841"/>
    </location>
</feature>
<accession>A0AAN7YE46</accession>
<feature type="compositionally biased region" description="Low complexity" evidence="5">
    <location>
        <begin position="973"/>
        <end position="1005"/>
    </location>
</feature>
<evidence type="ECO:0000256" key="7">
    <source>
        <dbReference type="SAM" id="SignalP"/>
    </source>
</evidence>
<dbReference type="InterPro" id="IPR025256">
    <property type="entry name" value="TM7S3/TM198-like_dom"/>
</dbReference>
<dbReference type="GO" id="GO:0016020">
    <property type="term" value="C:membrane"/>
    <property type="evidence" value="ECO:0007669"/>
    <property type="project" value="UniProtKB-SubCell"/>
</dbReference>
<evidence type="ECO:0000256" key="2">
    <source>
        <dbReference type="ARBA" id="ARBA00022692"/>
    </source>
</evidence>
<feature type="transmembrane region" description="Helical" evidence="6">
    <location>
        <begin position="132"/>
        <end position="152"/>
    </location>
</feature>
<keyword evidence="3 6" id="KW-1133">Transmembrane helix</keyword>
<keyword evidence="7" id="KW-0732">Signal</keyword>
<protein>
    <recommendedName>
        <fullName evidence="8">TM7S3/TM198-like domain-containing protein</fullName>
    </recommendedName>
</protein>
<dbReference type="AlphaFoldDB" id="A0AAN7YE46"/>
<dbReference type="PANTHER" id="PTHR39469">
    <property type="entry name" value="CHROMOSOME 1, WHOLE GENOME SHOTGUN SEQUENCE"/>
    <property type="match status" value="1"/>
</dbReference>
<evidence type="ECO:0000259" key="8">
    <source>
        <dbReference type="Pfam" id="PF13886"/>
    </source>
</evidence>
<evidence type="ECO:0000256" key="4">
    <source>
        <dbReference type="ARBA" id="ARBA00023136"/>
    </source>
</evidence>
<evidence type="ECO:0000256" key="1">
    <source>
        <dbReference type="ARBA" id="ARBA00004141"/>
    </source>
</evidence>
<feature type="compositionally biased region" description="Low complexity" evidence="5">
    <location>
        <begin position="100"/>
        <end position="114"/>
    </location>
</feature>
<comment type="subcellular location">
    <subcellularLocation>
        <location evidence="1">Membrane</location>
        <topology evidence="1">Multi-pass membrane protein</topology>
    </subcellularLocation>
</comment>
<feature type="compositionally biased region" description="Polar residues" evidence="5">
    <location>
        <begin position="807"/>
        <end position="819"/>
    </location>
</feature>
<feature type="transmembrane region" description="Helical" evidence="6">
    <location>
        <begin position="267"/>
        <end position="293"/>
    </location>
</feature>
<dbReference type="PANTHER" id="PTHR39469:SF1">
    <property type="entry name" value="DUF4203 DOMAIN-CONTAINING PROTEIN"/>
    <property type="match status" value="1"/>
</dbReference>
<feature type="region of interest" description="Disordered" evidence="5">
    <location>
        <begin position="100"/>
        <end position="119"/>
    </location>
</feature>
<feature type="region of interest" description="Disordered" evidence="5">
    <location>
        <begin position="969"/>
        <end position="1006"/>
    </location>
</feature>
<proteinExistence type="predicted"/>
<comment type="caution">
    <text evidence="9">The sequence shown here is derived from an EMBL/GenBank/DDBJ whole genome shotgun (WGS) entry which is preliminary data.</text>
</comment>
<feature type="region of interest" description="Disordered" evidence="5">
    <location>
        <begin position="755"/>
        <end position="876"/>
    </location>
</feature>
<feature type="region of interest" description="Disordered" evidence="5">
    <location>
        <begin position="396"/>
        <end position="695"/>
    </location>
</feature>
<dbReference type="Proteomes" id="UP001310890">
    <property type="component" value="Unassembled WGS sequence"/>
</dbReference>
<feature type="chain" id="PRO_5043012174" description="TM7S3/TM198-like domain-containing protein" evidence="7">
    <location>
        <begin position="18"/>
        <end position="1119"/>
    </location>
</feature>
<feature type="region of interest" description="Disordered" evidence="5">
    <location>
        <begin position="28"/>
        <end position="87"/>
    </location>
</feature>
<feature type="compositionally biased region" description="Basic and acidic residues" evidence="5">
    <location>
        <begin position="474"/>
        <end position="488"/>
    </location>
</feature>
<feature type="transmembrane region" description="Helical" evidence="6">
    <location>
        <begin position="216"/>
        <end position="237"/>
    </location>
</feature>
<feature type="domain" description="TM7S3/TM198-like" evidence="8">
    <location>
        <begin position="137"/>
        <end position="340"/>
    </location>
</feature>
<sequence>MKLSWALPSVLVAYCCAEVVAAHNGLARRQASTDSTATSNSSSGPTSTTTDNSSAGTTNAATSIQTASSDNTASPTGSNAPQSTASGASLSSILTSSVSTSSIPSATPTTPGSSNGTFQTDKLPIHPVVTPGLGITGVILLGTGIALALVGIKHKWLHVFLSTALLTGLAVTVLIVYLMNPPVPNAIQGAYVVAAVMTGIVFGSLALVFKEIAESLGCLLGGFCLAMWFLTLAPGGLVSSTSGRAIMIGVFCVAFLALYFSHYTRMYGLIASTAFAGAQIAIIGIDCFSGAGLKEFWLYTWNLNNNIFPLNTTTYPITRGIRVELACTIIIFIFGMMSQFKIWKIVKEQRAKKDAARLQAEEQRAQEEAEVGRDVETSNNRDLKEWEAVYGNKNASTVHADSGVGSSISSVPRKESTVVSERQLDEIEMDSIPRSTSKRTAKQSGVPDVVVEDTSSTEMNNADPPPSESVENLLDQRPDGVRDGEGQHDSAISENASPTSSARQSLEHRHTVEEGPAIVPLPFSIPGAQAEDAAGDDERSVGTTRTAQQPIREKDRTAPLTQLTLDLLRGDDDEDDRASSIAAIDDGASQKRFSTAHSAYTRDFDEDPSLLAVSRERSPNPRRSVIEVPVYEEDEEAVARPPTAMDEPLPLPQAPSRQRRRGSIELSRGDTPTAQRGHQAGPDSGSASGNLTDHLPGKLSKIAMTYRTNEWAKHIADADQPDEGDDFDTGKSSPGIKVDHAFAAEAARPVDVEALSPAPLVPLKNRDSYQVSPSKNPYRESMQQAPKPLARTTSGAATPVYAHRSDSSMSVNRESSGNSKGMMRSSSGLSLNRQSSSNSISARPKASNPGLRNSSAPFSSEPLIESPIEEDNLDTAEPGRSRVLHSAMSMASMSNLMGERQSRLKRKTTSTNFNALSMQLNEGGIGVHDHNGFPEPQIADATPLSERKQYLTTDEDMTLAERRALLNQHRDTLSSPTSPTSRQQPTWPSAPTPNHENTTTTTNQNIIYDSHQPKRSNTVDTIRQNQILTQWRQSIQQQSTNHTTHNSQFQSQIPAVVSDAARQAMLQERHMAEFELQNRQAERARRESKVDIAMRTGQLHGAHRDALRRMQAKANERTG</sequence>
<gene>
    <name evidence="9" type="ORF">LTR62_006954</name>
</gene>
<feature type="compositionally biased region" description="Polar residues" evidence="5">
    <location>
        <begin position="55"/>
        <end position="82"/>
    </location>
</feature>
<reference evidence="9" key="1">
    <citation type="submission" date="2023-08" db="EMBL/GenBank/DDBJ databases">
        <title>Black Yeasts Isolated from many extreme environments.</title>
        <authorList>
            <person name="Coleine C."/>
            <person name="Stajich J.E."/>
            <person name="Selbmann L."/>
        </authorList>
    </citation>
    <scope>NUCLEOTIDE SEQUENCE</scope>
    <source>
        <strain evidence="9">CCFEE 5401</strain>
    </source>
</reference>
<organism evidence="9 10">
    <name type="scientific">Meristemomyces frigidus</name>
    <dbReference type="NCBI Taxonomy" id="1508187"/>
    <lineage>
        <taxon>Eukaryota</taxon>
        <taxon>Fungi</taxon>
        <taxon>Dikarya</taxon>
        <taxon>Ascomycota</taxon>
        <taxon>Pezizomycotina</taxon>
        <taxon>Dothideomycetes</taxon>
        <taxon>Dothideomycetidae</taxon>
        <taxon>Mycosphaerellales</taxon>
        <taxon>Teratosphaeriaceae</taxon>
        <taxon>Meristemomyces</taxon>
    </lineage>
</organism>
<keyword evidence="2 6" id="KW-0812">Transmembrane</keyword>